<name>A0A844XG43_9SPHN</name>
<dbReference type="AlphaFoldDB" id="A0A844XG43"/>
<evidence type="ECO:0000256" key="1">
    <source>
        <dbReference type="SAM" id="SignalP"/>
    </source>
</evidence>
<proteinExistence type="predicted"/>
<comment type="caution">
    <text evidence="3">The sequence shown here is derived from an EMBL/GenBank/DDBJ whole genome shotgun (WGS) entry which is preliminary data.</text>
</comment>
<evidence type="ECO:0000259" key="2">
    <source>
        <dbReference type="Pfam" id="PF13462"/>
    </source>
</evidence>
<gene>
    <name evidence="3" type="ORF">GRF63_11330</name>
</gene>
<dbReference type="RefSeq" id="WP_160486089.1">
    <property type="nucleotide sequence ID" value="NZ_WUBR01000002.1"/>
</dbReference>
<dbReference type="InterPro" id="IPR012336">
    <property type="entry name" value="Thioredoxin-like_fold"/>
</dbReference>
<dbReference type="SUPFAM" id="SSF52833">
    <property type="entry name" value="Thioredoxin-like"/>
    <property type="match status" value="1"/>
</dbReference>
<dbReference type="InterPro" id="IPR036249">
    <property type="entry name" value="Thioredoxin-like_sf"/>
</dbReference>
<evidence type="ECO:0000313" key="4">
    <source>
        <dbReference type="Proteomes" id="UP000461409"/>
    </source>
</evidence>
<organism evidence="3 4">
    <name type="scientific">Aurantiacibacter rhizosphaerae</name>
    <dbReference type="NCBI Taxonomy" id="2691582"/>
    <lineage>
        <taxon>Bacteria</taxon>
        <taxon>Pseudomonadati</taxon>
        <taxon>Pseudomonadota</taxon>
        <taxon>Alphaproteobacteria</taxon>
        <taxon>Sphingomonadales</taxon>
        <taxon>Erythrobacteraceae</taxon>
        <taxon>Aurantiacibacter</taxon>
    </lineage>
</organism>
<feature type="domain" description="Thioredoxin-like fold" evidence="2">
    <location>
        <begin position="32"/>
        <end position="218"/>
    </location>
</feature>
<dbReference type="EMBL" id="WUBR01000002">
    <property type="protein sequence ID" value="MWV28495.1"/>
    <property type="molecule type" value="Genomic_DNA"/>
</dbReference>
<dbReference type="Proteomes" id="UP000461409">
    <property type="component" value="Unassembled WGS sequence"/>
</dbReference>
<feature type="chain" id="PRO_5032991884" evidence="1">
    <location>
        <begin position="22"/>
        <end position="227"/>
    </location>
</feature>
<dbReference type="Pfam" id="PF13462">
    <property type="entry name" value="Thioredoxin_4"/>
    <property type="match status" value="1"/>
</dbReference>
<dbReference type="Gene3D" id="1.10.40.110">
    <property type="match status" value="1"/>
</dbReference>
<dbReference type="Gene3D" id="3.40.30.10">
    <property type="entry name" value="Glutaredoxin"/>
    <property type="match status" value="1"/>
</dbReference>
<accession>A0A844XG43</accession>
<feature type="signal peptide" evidence="1">
    <location>
        <begin position="1"/>
        <end position="21"/>
    </location>
</feature>
<keyword evidence="4" id="KW-1185">Reference proteome</keyword>
<reference evidence="3 4" key="1">
    <citation type="submission" date="2019-12" db="EMBL/GenBank/DDBJ databases">
        <authorList>
            <person name="Lee S.D."/>
        </authorList>
    </citation>
    <scope>NUCLEOTIDE SEQUENCE [LARGE SCALE GENOMIC DNA]</scope>
    <source>
        <strain evidence="3 4">GH3-10</strain>
    </source>
</reference>
<protein>
    <submittedName>
        <fullName evidence="3">Thioredoxin domain-containing protein</fullName>
    </submittedName>
</protein>
<reference evidence="3 4" key="2">
    <citation type="submission" date="2020-02" db="EMBL/GenBank/DDBJ databases">
        <title>Erythrobacter dongmakensis sp. nov., isolated from a tidal mudflat.</title>
        <authorList>
            <person name="Kim I.S."/>
        </authorList>
    </citation>
    <scope>NUCLEOTIDE SEQUENCE [LARGE SCALE GENOMIC DNA]</scope>
    <source>
        <strain evidence="3 4">GH3-10</strain>
    </source>
</reference>
<sequence>MKRILSAIALACMIPASPALAQNWNAEIVDTGQGYLIGNPEAPLQLVEFISYTCPHCAHFEADSEAELRYHYVHEGFAAVEVRHLIRNPIDLAAALLTECGDPSRFFDNHKAVLSTQEDWLARAQGLTEAQMARWQAGTVPSRMRAIASDLELDDLMEGRGYSASEISACLGNEAHAREIADKSQANAAEYNVPGTPSFVLNGELLDGVYGWEPLREVLVSARQDSE</sequence>
<keyword evidence="1" id="KW-0732">Signal</keyword>
<evidence type="ECO:0000313" key="3">
    <source>
        <dbReference type="EMBL" id="MWV28495.1"/>
    </source>
</evidence>